<dbReference type="EMBL" id="LN868938">
    <property type="protein sequence ID" value="CRY77787.1"/>
    <property type="molecule type" value="Genomic_DNA"/>
</dbReference>
<dbReference type="Proteomes" id="UP000057820">
    <property type="component" value="Chromosome 1"/>
</dbReference>
<sequence>MRSGAESVFFGRGKRDVVLDVHEVRAEAVSLVFRLAAVARDADKVQEVGGSWLAGVDEVAADAVVRYALGLMTTEVVAGLLAVLDATDGTLGQFVTEQFRTRQDADEFGGGR</sequence>
<name>A0A0H5NR06_NOCFR</name>
<reference evidence="2" key="1">
    <citation type="submission" date="2015-03" db="EMBL/GenBank/DDBJ databases">
        <authorList>
            <consortium name="Pathogen Informatics"/>
        </authorList>
    </citation>
    <scope>NUCLEOTIDE SEQUENCE [LARGE SCALE GENOMIC DNA]</scope>
    <source>
        <strain evidence="2">NCTC11134</strain>
    </source>
</reference>
<evidence type="ECO:0000313" key="1">
    <source>
        <dbReference type="EMBL" id="CRY77787.1"/>
    </source>
</evidence>
<organism evidence="1 2">
    <name type="scientific">Nocardia farcinica</name>
    <dbReference type="NCBI Taxonomy" id="37329"/>
    <lineage>
        <taxon>Bacteria</taxon>
        <taxon>Bacillati</taxon>
        <taxon>Actinomycetota</taxon>
        <taxon>Actinomycetes</taxon>
        <taxon>Mycobacteriales</taxon>
        <taxon>Nocardiaceae</taxon>
        <taxon>Nocardia</taxon>
    </lineage>
</organism>
<proteinExistence type="predicted"/>
<gene>
    <name evidence="1" type="ORF">ERS450000_02591</name>
</gene>
<dbReference type="KEGG" id="nfr:ERS450000_02591"/>
<accession>A0A0H5NR06</accession>
<evidence type="ECO:0000313" key="2">
    <source>
        <dbReference type="Proteomes" id="UP000057820"/>
    </source>
</evidence>
<dbReference type="AlphaFoldDB" id="A0A0H5NR06"/>
<protein>
    <submittedName>
        <fullName evidence="1">Uncharacterized protein</fullName>
    </submittedName>
</protein>